<proteinExistence type="predicted"/>
<gene>
    <name evidence="2" type="ORF">CB5_LOCUS25568</name>
</gene>
<sequence length="163" mass="17822">MSAGSAWPAALIHSRLPRRQSSLSAGLRPSYPRVCAARASLPNATAASRRRPTRALTSPHQPHLPAAGSSAAWPPPAVPELPMVRWGQFLLNFVSLVRSPKWPAVLRSVSTAYGTSRPANRLLKFGVIDAIFMLLCSDPWRKLSLHQRVIFHLGLLVLGLCYT</sequence>
<feature type="compositionally biased region" description="Low complexity" evidence="1">
    <location>
        <begin position="54"/>
        <end position="71"/>
    </location>
</feature>
<dbReference type="AlphaFoldDB" id="A0A6V7QHF9"/>
<evidence type="ECO:0000313" key="2">
    <source>
        <dbReference type="EMBL" id="CAD1842357.1"/>
    </source>
</evidence>
<name>A0A6V7QHF9_ANACO</name>
<reference evidence="2" key="1">
    <citation type="submission" date="2020-07" db="EMBL/GenBank/DDBJ databases">
        <authorList>
            <person name="Lin J."/>
        </authorList>
    </citation>
    <scope>NUCLEOTIDE SEQUENCE</scope>
</reference>
<feature type="region of interest" description="Disordered" evidence="1">
    <location>
        <begin position="42"/>
        <end position="71"/>
    </location>
</feature>
<protein>
    <submittedName>
        <fullName evidence="2">Uncharacterized protein</fullName>
    </submittedName>
</protein>
<accession>A0A6V7QHF9</accession>
<evidence type="ECO:0000256" key="1">
    <source>
        <dbReference type="SAM" id="MobiDB-lite"/>
    </source>
</evidence>
<dbReference type="EMBL" id="LR862136">
    <property type="protein sequence ID" value="CAD1842357.1"/>
    <property type="molecule type" value="Genomic_DNA"/>
</dbReference>
<organism evidence="2">
    <name type="scientific">Ananas comosus var. bracteatus</name>
    <name type="common">red pineapple</name>
    <dbReference type="NCBI Taxonomy" id="296719"/>
    <lineage>
        <taxon>Eukaryota</taxon>
        <taxon>Viridiplantae</taxon>
        <taxon>Streptophyta</taxon>
        <taxon>Embryophyta</taxon>
        <taxon>Tracheophyta</taxon>
        <taxon>Spermatophyta</taxon>
        <taxon>Magnoliopsida</taxon>
        <taxon>Liliopsida</taxon>
        <taxon>Poales</taxon>
        <taxon>Bromeliaceae</taxon>
        <taxon>Bromelioideae</taxon>
        <taxon>Ananas</taxon>
    </lineage>
</organism>